<accession>A0AAV0YCX9</accession>
<dbReference type="EMBL" id="CARXXK010001714">
    <property type="protein sequence ID" value="CAI6377346.1"/>
    <property type="molecule type" value="Genomic_DNA"/>
</dbReference>
<name>A0AAV0YCX9_9HEMI</name>
<gene>
    <name evidence="1" type="ORF">MEUPH1_LOCUS30622</name>
</gene>
<comment type="caution">
    <text evidence="1">The sequence shown here is derived from an EMBL/GenBank/DDBJ whole genome shotgun (WGS) entry which is preliminary data.</text>
</comment>
<protein>
    <submittedName>
        <fullName evidence="1">Uncharacterized protein</fullName>
    </submittedName>
</protein>
<proteinExistence type="predicted"/>
<reference evidence="1 2" key="1">
    <citation type="submission" date="2023-01" db="EMBL/GenBank/DDBJ databases">
        <authorList>
            <person name="Whitehead M."/>
        </authorList>
    </citation>
    <scope>NUCLEOTIDE SEQUENCE [LARGE SCALE GENOMIC DNA]</scope>
</reference>
<evidence type="ECO:0000313" key="2">
    <source>
        <dbReference type="Proteomes" id="UP001160148"/>
    </source>
</evidence>
<dbReference type="Proteomes" id="UP001160148">
    <property type="component" value="Unassembled WGS sequence"/>
</dbReference>
<sequence length="141" mass="16250">MMKFTKVDLSLVSQGRSTNSSLYAPSLMNTTWKRRLPFTQRVIKNHLTFADHKRCLFADVDDDEESDKRDDEFDGSMGKIFAADSALKAVTQIHRNAAISATHSTQASTVTWPFHVYSYMHFTPYRENVSIRSFKHELRTN</sequence>
<organism evidence="1 2">
    <name type="scientific">Macrosiphum euphorbiae</name>
    <name type="common">potato aphid</name>
    <dbReference type="NCBI Taxonomy" id="13131"/>
    <lineage>
        <taxon>Eukaryota</taxon>
        <taxon>Metazoa</taxon>
        <taxon>Ecdysozoa</taxon>
        <taxon>Arthropoda</taxon>
        <taxon>Hexapoda</taxon>
        <taxon>Insecta</taxon>
        <taxon>Pterygota</taxon>
        <taxon>Neoptera</taxon>
        <taxon>Paraneoptera</taxon>
        <taxon>Hemiptera</taxon>
        <taxon>Sternorrhyncha</taxon>
        <taxon>Aphidomorpha</taxon>
        <taxon>Aphidoidea</taxon>
        <taxon>Aphididae</taxon>
        <taxon>Macrosiphini</taxon>
        <taxon>Macrosiphum</taxon>
    </lineage>
</organism>
<dbReference type="AlphaFoldDB" id="A0AAV0YCX9"/>
<evidence type="ECO:0000313" key="1">
    <source>
        <dbReference type="EMBL" id="CAI6377346.1"/>
    </source>
</evidence>
<keyword evidence="2" id="KW-1185">Reference proteome</keyword>